<name>A0A4U1CRS9_9SPHI</name>
<dbReference type="Gene3D" id="3.40.30.10">
    <property type="entry name" value="Glutaredoxin"/>
    <property type="match status" value="1"/>
</dbReference>
<evidence type="ECO:0000313" key="8">
    <source>
        <dbReference type="Proteomes" id="UP000309488"/>
    </source>
</evidence>
<dbReference type="InterPro" id="IPR013766">
    <property type="entry name" value="Thioredoxin_domain"/>
</dbReference>
<feature type="domain" description="Thioredoxin" evidence="6">
    <location>
        <begin position="50"/>
        <end position="214"/>
    </location>
</feature>
<dbReference type="GO" id="GO:0046872">
    <property type="term" value="F:metal ion binding"/>
    <property type="evidence" value="ECO:0007669"/>
    <property type="project" value="UniProtKB-KW"/>
</dbReference>
<dbReference type="PROSITE" id="PS51257">
    <property type="entry name" value="PROKAR_LIPOPROTEIN"/>
    <property type="match status" value="1"/>
</dbReference>
<keyword evidence="2 3" id="KW-0186">Copper</keyword>
<keyword evidence="5" id="KW-0732">Signal</keyword>
<dbReference type="Proteomes" id="UP000309488">
    <property type="component" value="Unassembled WGS sequence"/>
</dbReference>
<organism evidence="7 8">
    <name type="scientific">Pedobacter polaris</name>
    <dbReference type="NCBI Taxonomy" id="2571273"/>
    <lineage>
        <taxon>Bacteria</taxon>
        <taxon>Pseudomonadati</taxon>
        <taxon>Bacteroidota</taxon>
        <taxon>Sphingobacteriia</taxon>
        <taxon>Sphingobacteriales</taxon>
        <taxon>Sphingobacteriaceae</taxon>
        <taxon>Pedobacter</taxon>
    </lineage>
</organism>
<evidence type="ECO:0000256" key="1">
    <source>
        <dbReference type="ARBA" id="ARBA00010996"/>
    </source>
</evidence>
<keyword evidence="3" id="KW-0479">Metal-binding</keyword>
<feature type="binding site" evidence="3">
    <location>
        <position position="92"/>
    </location>
    <ligand>
        <name>Cu cation</name>
        <dbReference type="ChEBI" id="CHEBI:23378"/>
    </ligand>
</feature>
<evidence type="ECO:0000256" key="2">
    <source>
        <dbReference type="ARBA" id="ARBA00023008"/>
    </source>
</evidence>
<proteinExistence type="inferred from homology"/>
<accession>A0A4U1CRS9</accession>
<feature type="disulfide bond" description="Redox-active" evidence="4">
    <location>
        <begin position="88"/>
        <end position="92"/>
    </location>
</feature>
<protein>
    <submittedName>
        <fullName evidence="7">SCO family protein</fullName>
    </submittedName>
</protein>
<feature type="signal peptide" evidence="5">
    <location>
        <begin position="1"/>
        <end position="21"/>
    </location>
</feature>
<reference evidence="7 8" key="1">
    <citation type="submission" date="2019-04" db="EMBL/GenBank/DDBJ databases">
        <title>Pedobacter sp. RP-3-22 sp. nov., isolated from Arctic soil.</title>
        <authorList>
            <person name="Dahal R.H."/>
            <person name="Kim D.-U."/>
        </authorList>
    </citation>
    <scope>NUCLEOTIDE SEQUENCE [LARGE SCALE GENOMIC DNA]</scope>
    <source>
        <strain evidence="7 8">RP-3-22</strain>
    </source>
</reference>
<comment type="similarity">
    <text evidence="1">Belongs to the SCO1/2 family.</text>
</comment>
<evidence type="ECO:0000313" key="7">
    <source>
        <dbReference type="EMBL" id="TKC10383.1"/>
    </source>
</evidence>
<dbReference type="PROSITE" id="PS51352">
    <property type="entry name" value="THIOREDOXIN_2"/>
    <property type="match status" value="1"/>
</dbReference>
<dbReference type="RefSeq" id="WP_136840170.1">
    <property type="nucleotide sequence ID" value="NZ_SWBR01000002.1"/>
</dbReference>
<sequence>MIKFKNTISFAVLLALTIGFAACNNNKKLPIYGQREAVITKDKDGNQVVDTVYQTIPNFSFLNQDSTIITQDVFKGKVYVADFFFTSCTTICPTMHRNLKTVYEDFKSNPDVMFLSHTIDFKYDKPAVLKKYSQKLGIDNSKWLFVYGSKEDVYRLAEKNYLVAVEEDSTARDGYIHQGWLVLIDKDKKMRGAYDGTKTEQVEQLKKDISTLLAEEKD</sequence>
<dbReference type="PANTHER" id="PTHR12151:SF25">
    <property type="entry name" value="LINALOOL DEHYDRATASE_ISOMERASE DOMAIN-CONTAINING PROTEIN"/>
    <property type="match status" value="1"/>
</dbReference>
<evidence type="ECO:0000256" key="5">
    <source>
        <dbReference type="SAM" id="SignalP"/>
    </source>
</evidence>
<feature type="chain" id="PRO_5020985116" evidence="5">
    <location>
        <begin position="22"/>
        <end position="218"/>
    </location>
</feature>
<keyword evidence="4" id="KW-1015">Disulfide bond</keyword>
<gene>
    <name evidence="7" type="ORF">FA048_09335</name>
</gene>
<feature type="binding site" evidence="3">
    <location>
        <position position="88"/>
    </location>
    <ligand>
        <name>Cu cation</name>
        <dbReference type="ChEBI" id="CHEBI:23378"/>
    </ligand>
</feature>
<dbReference type="InterPro" id="IPR003782">
    <property type="entry name" value="SCO1/SenC"/>
</dbReference>
<dbReference type="Pfam" id="PF02630">
    <property type="entry name" value="SCO1-SenC"/>
    <property type="match status" value="1"/>
</dbReference>
<dbReference type="PANTHER" id="PTHR12151">
    <property type="entry name" value="ELECTRON TRANSPORT PROTIN SCO1/SENC FAMILY MEMBER"/>
    <property type="match status" value="1"/>
</dbReference>
<dbReference type="InterPro" id="IPR036249">
    <property type="entry name" value="Thioredoxin-like_sf"/>
</dbReference>
<keyword evidence="8" id="KW-1185">Reference proteome</keyword>
<evidence type="ECO:0000256" key="4">
    <source>
        <dbReference type="PIRSR" id="PIRSR603782-2"/>
    </source>
</evidence>
<comment type="caution">
    <text evidence="7">The sequence shown here is derived from an EMBL/GenBank/DDBJ whole genome shotgun (WGS) entry which is preliminary data.</text>
</comment>
<dbReference type="EMBL" id="SWBR01000002">
    <property type="protein sequence ID" value="TKC10383.1"/>
    <property type="molecule type" value="Genomic_DNA"/>
</dbReference>
<dbReference type="CDD" id="cd02968">
    <property type="entry name" value="SCO"/>
    <property type="match status" value="1"/>
</dbReference>
<evidence type="ECO:0000259" key="6">
    <source>
        <dbReference type="PROSITE" id="PS51352"/>
    </source>
</evidence>
<dbReference type="AlphaFoldDB" id="A0A4U1CRS9"/>
<feature type="binding site" evidence="3">
    <location>
        <position position="177"/>
    </location>
    <ligand>
        <name>Cu cation</name>
        <dbReference type="ChEBI" id="CHEBI:23378"/>
    </ligand>
</feature>
<evidence type="ECO:0000256" key="3">
    <source>
        <dbReference type="PIRSR" id="PIRSR603782-1"/>
    </source>
</evidence>
<dbReference type="OrthoDB" id="9811998at2"/>
<dbReference type="SUPFAM" id="SSF52833">
    <property type="entry name" value="Thioredoxin-like"/>
    <property type="match status" value="1"/>
</dbReference>